<reference evidence="1" key="1">
    <citation type="journal article" date="2020" name="New Phytol.">
        <title>Comparative genomics reveals dynamic genome evolution in host specialist ectomycorrhizal fungi.</title>
        <authorList>
            <person name="Lofgren L.A."/>
            <person name="Nguyen N.H."/>
            <person name="Vilgalys R."/>
            <person name="Ruytinx J."/>
            <person name="Liao H.L."/>
            <person name="Branco S."/>
            <person name="Kuo A."/>
            <person name="LaButti K."/>
            <person name="Lipzen A."/>
            <person name="Andreopoulos W."/>
            <person name="Pangilinan J."/>
            <person name="Riley R."/>
            <person name="Hundley H."/>
            <person name="Na H."/>
            <person name="Barry K."/>
            <person name="Grigoriev I.V."/>
            <person name="Stajich J.E."/>
            <person name="Kennedy P.G."/>
        </authorList>
    </citation>
    <scope>NUCLEOTIDE SEQUENCE</scope>
    <source>
        <strain evidence="1">FC423</strain>
    </source>
</reference>
<dbReference type="OrthoDB" id="3163890at2759"/>
<feature type="non-terminal residue" evidence="1">
    <location>
        <position position="1"/>
    </location>
</feature>
<evidence type="ECO:0000313" key="1">
    <source>
        <dbReference type="EMBL" id="KAG2082482.1"/>
    </source>
</evidence>
<dbReference type="Proteomes" id="UP000823399">
    <property type="component" value="Unassembled WGS sequence"/>
</dbReference>
<dbReference type="GeneID" id="64694433"/>
<dbReference type="EMBL" id="JABBWM010000334">
    <property type="protein sequence ID" value="KAG2082482.1"/>
    <property type="molecule type" value="Genomic_DNA"/>
</dbReference>
<name>A0A9P7ER54_9AGAM</name>
<sequence length="102" mass="11798">SSESFLECFRNNLLDIGVDPHPYGTHSFHRGGCQYLAMVLRWPFRNICTWGGWAENFDNPGTIFKYLLSWTDSPFVEREDYFNPDRPRDDPCPTCGHTCTCA</sequence>
<proteinExistence type="predicted"/>
<protein>
    <recommendedName>
        <fullName evidence="3">Tyr recombinase domain-containing protein</fullName>
    </recommendedName>
</protein>
<gene>
    <name evidence="1" type="ORF">F5147DRAFT_590375</name>
</gene>
<organism evidence="1 2">
    <name type="scientific">Suillus discolor</name>
    <dbReference type="NCBI Taxonomy" id="1912936"/>
    <lineage>
        <taxon>Eukaryota</taxon>
        <taxon>Fungi</taxon>
        <taxon>Dikarya</taxon>
        <taxon>Basidiomycota</taxon>
        <taxon>Agaricomycotina</taxon>
        <taxon>Agaricomycetes</taxon>
        <taxon>Agaricomycetidae</taxon>
        <taxon>Boletales</taxon>
        <taxon>Suillineae</taxon>
        <taxon>Suillaceae</taxon>
        <taxon>Suillus</taxon>
    </lineage>
</organism>
<keyword evidence="2" id="KW-1185">Reference proteome</keyword>
<dbReference type="RefSeq" id="XP_041284296.1">
    <property type="nucleotide sequence ID" value="XM_041432174.1"/>
</dbReference>
<evidence type="ECO:0000313" key="2">
    <source>
        <dbReference type="Proteomes" id="UP000823399"/>
    </source>
</evidence>
<evidence type="ECO:0008006" key="3">
    <source>
        <dbReference type="Google" id="ProtNLM"/>
    </source>
</evidence>
<comment type="caution">
    <text evidence="1">The sequence shown here is derived from an EMBL/GenBank/DDBJ whole genome shotgun (WGS) entry which is preliminary data.</text>
</comment>
<accession>A0A9P7ER54</accession>
<dbReference type="AlphaFoldDB" id="A0A9P7ER54"/>